<dbReference type="InterPro" id="IPR027031">
    <property type="entry name" value="Gly-tRNA_synthase/POLG2"/>
</dbReference>
<comment type="subunit">
    <text evidence="3">Homodimer.</text>
</comment>
<comment type="catalytic activity">
    <reaction evidence="12">
        <text>tRNA(Gly) + glycine + ATP = glycyl-tRNA(Gly) + AMP + diphosphate</text>
        <dbReference type="Rhea" id="RHEA:16013"/>
        <dbReference type="Rhea" id="RHEA-COMP:9664"/>
        <dbReference type="Rhea" id="RHEA-COMP:9683"/>
        <dbReference type="ChEBI" id="CHEBI:30616"/>
        <dbReference type="ChEBI" id="CHEBI:33019"/>
        <dbReference type="ChEBI" id="CHEBI:57305"/>
        <dbReference type="ChEBI" id="CHEBI:78442"/>
        <dbReference type="ChEBI" id="CHEBI:78522"/>
        <dbReference type="ChEBI" id="CHEBI:456215"/>
        <dbReference type="EC" id="6.1.1.14"/>
    </reaction>
</comment>
<keyword evidence="7" id="KW-0547">Nucleotide-binding</keyword>
<evidence type="ECO:0000256" key="5">
    <source>
        <dbReference type="ARBA" id="ARBA00022490"/>
    </source>
</evidence>
<comment type="subcellular location">
    <subcellularLocation>
        <location evidence="1">Cytoplasm</location>
    </subcellularLocation>
</comment>
<reference evidence="14" key="1">
    <citation type="submission" date="2015-12" db="EMBL/GenBank/DDBJ databases">
        <title>Update maize B73 reference genome by single molecule sequencing technologies.</title>
        <authorList>
            <consortium name="Maize Genome Sequencing Project"/>
            <person name="Ware D."/>
        </authorList>
    </citation>
    <scope>NUCLEOTIDE SEQUENCE [LARGE SCALE GENOMIC DNA]</scope>
    <source>
        <tissue evidence="14">Seedling</tissue>
    </source>
</reference>
<organism evidence="14">
    <name type="scientific">Zea mays</name>
    <name type="common">Maize</name>
    <dbReference type="NCBI Taxonomy" id="4577"/>
    <lineage>
        <taxon>Eukaryota</taxon>
        <taxon>Viridiplantae</taxon>
        <taxon>Streptophyta</taxon>
        <taxon>Embryophyta</taxon>
        <taxon>Tracheophyta</taxon>
        <taxon>Spermatophyta</taxon>
        <taxon>Magnoliopsida</taxon>
        <taxon>Liliopsida</taxon>
        <taxon>Poales</taxon>
        <taxon>Poaceae</taxon>
        <taxon>PACMAD clade</taxon>
        <taxon>Panicoideae</taxon>
        <taxon>Andropogonodae</taxon>
        <taxon>Andropogoneae</taxon>
        <taxon>Tripsacinae</taxon>
        <taxon>Zea</taxon>
    </lineage>
</organism>
<dbReference type="EMBL" id="CM007648">
    <property type="protein sequence ID" value="ONM17871.1"/>
    <property type="molecule type" value="Genomic_DNA"/>
</dbReference>
<dbReference type="GO" id="GO:0005524">
    <property type="term" value="F:ATP binding"/>
    <property type="evidence" value="ECO:0007669"/>
    <property type="project" value="UniProtKB-KW"/>
</dbReference>
<keyword evidence="10" id="KW-0030">Aminoacyl-tRNA synthetase</keyword>
<proteinExistence type="inferred from homology"/>
<evidence type="ECO:0000256" key="7">
    <source>
        <dbReference type="ARBA" id="ARBA00022741"/>
    </source>
</evidence>
<dbReference type="PANTHER" id="PTHR10745:SF17">
    <property type="entry name" value="GLYCINE--TRNA LIGASE"/>
    <property type="match status" value="1"/>
</dbReference>
<dbReference type="EMBL" id="CM007648">
    <property type="protein sequence ID" value="ONM17873.1"/>
    <property type="molecule type" value="Genomic_DNA"/>
</dbReference>
<evidence type="ECO:0000256" key="4">
    <source>
        <dbReference type="ARBA" id="ARBA00012829"/>
    </source>
</evidence>
<dbReference type="GO" id="GO:0005737">
    <property type="term" value="C:cytoplasm"/>
    <property type="evidence" value="ECO:0007669"/>
    <property type="project" value="UniProtKB-SubCell"/>
</dbReference>
<feature type="domain" description="Aminoacyl-transfer RNA synthetases class-II family profile" evidence="13">
    <location>
        <begin position="66"/>
        <end position="277"/>
    </location>
</feature>
<dbReference type="GO" id="GO:0006426">
    <property type="term" value="P:glycyl-tRNA aminoacylation"/>
    <property type="evidence" value="ECO:0007669"/>
    <property type="project" value="InterPro"/>
</dbReference>
<dbReference type="NCBIfam" id="TIGR00389">
    <property type="entry name" value="glyS_dimeric"/>
    <property type="match status" value="1"/>
</dbReference>
<comment type="similarity">
    <text evidence="2">Belongs to the class-II aminoacyl-tRNA synthetase family.</text>
</comment>
<evidence type="ECO:0000256" key="11">
    <source>
        <dbReference type="ARBA" id="ARBA00030057"/>
    </source>
</evidence>
<dbReference type="InterPro" id="IPR002314">
    <property type="entry name" value="aa-tRNA-synt_IIb"/>
</dbReference>
<dbReference type="AlphaFoldDB" id="A0A1D6EC33"/>
<evidence type="ECO:0000256" key="1">
    <source>
        <dbReference type="ARBA" id="ARBA00004496"/>
    </source>
</evidence>
<dbReference type="EMBL" id="CM007648">
    <property type="protein sequence ID" value="ONM17878.1"/>
    <property type="molecule type" value="Genomic_DNA"/>
</dbReference>
<name>A0A1D6EC33_MAIZE</name>
<dbReference type="FunFam" id="3.30.930.10:FF:000010">
    <property type="entry name" value="Glycyl-tRNA synthetase 1"/>
    <property type="match status" value="1"/>
</dbReference>
<dbReference type="SUPFAM" id="SSF55681">
    <property type="entry name" value="Class II aaRS and biotin synthetases"/>
    <property type="match status" value="1"/>
</dbReference>
<dbReference type="PROSITE" id="PS50862">
    <property type="entry name" value="AA_TRNA_LIGASE_II"/>
    <property type="match status" value="1"/>
</dbReference>
<evidence type="ECO:0000256" key="2">
    <source>
        <dbReference type="ARBA" id="ARBA00008226"/>
    </source>
</evidence>
<gene>
    <name evidence="14" type="ORF">ZEAMMB73_Zm00001d003879</name>
</gene>
<dbReference type="GO" id="GO:0004820">
    <property type="term" value="F:glycine-tRNA ligase activity"/>
    <property type="evidence" value="ECO:0007669"/>
    <property type="project" value="UniProtKB-EC"/>
</dbReference>
<keyword evidence="8" id="KW-0067">ATP-binding</keyword>
<evidence type="ECO:0000256" key="12">
    <source>
        <dbReference type="ARBA" id="ARBA00047937"/>
    </source>
</evidence>
<keyword evidence="6 14" id="KW-0436">Ligase</keyword>
<dbReference type="PRINTS" id="PR01043">
    <property type="entry name" value="TRNASYNTHGLY"/>
</dbReference>
<accession>A0A1D6EC33</accession>
<keyword evidence="5" id="KW-0963">Cytoplasm</keyword>
<keyword evidence="9" id="KW-0648">Protein biosynthesis</keyword>
<evidence type="ECO:0000256" key="10">
    <source>
        <dbReference type="ARBA" id="ARBA00023146"/>
    </source>
</evidence>
<evidence type="ECO:0000256" key="9">
    <source>
        <dbReference type="ARBA" id="ARBA00022917"/>
    </source>
</evidence>
<dbReference type="Gene3D" id="3.30.40.230">
    <property type="match status" value="1"/>
</dbReference>
<dbReference type="CDD" id="cd00774">
    <property type="entry name" value="GlyRS-like_core"/>
    <property type="match status" value="1"/>
</dbReference>
<dbReference type="Pfam" id="PF00587">
    <property type="entry name" value="tRNA-synt_2b"/>
    <property type="match status" value="1"/>
</dbReference>
<dbReference type="InterPro" id="IPR045864">
    <property type="entry name" value="aa-tRNA-synth_II/BPL/LPL"/>
</dbReference>
<evidence type="ECO:0000259" key="13">
    <source>
        <dbReference type="PROSITE" id="PS50862"/>
    </source>
</evidence>
<dbReference type="InterPro" id="IPR002315">
    <property type="entry name" value="tRNA-synt_gly"/>
</dbReference>
<dbReference type="InterPro" id="IPR033731">
    <property type="entry name" value="GlyRS-like_core"/>
</dbReference>
<dbReference type="PANTHER" id="PTHR10745">
    <property type="entry name" value="GLYCYL-TRNA SYNTHETASE/DNA POLYMERASE SUBUNIT GAMMA-2"/>
    <property type="match status" value="1"/>
</dbReference>
<sequence>MLEVDCPCVTPEVVLKASGHVDKFTDLMVKDEKTGNCYRADHLLKDFCKDKLEKDHTLSPEMAEEYNRVLAILDDLTAEQLGAKIREYKIVAPDTKNSLSDPYPFNLMFQTSIGPSGLSPGYMRPETAQGIFVNFKDLYYYNGNKLPFAAAQIGQAFRNEISPRQGLLRVREFTLAEIEHFVDPEDKSHPKFGDVSDLEFWMFPREDQMAGRSATRLKLGNSISEGTVNNETLGYFIGRVYLFLTQLGIDKDRLRFRQHLPNEMAHYAADCWDAEIECSYGWIECVGIADRSAYDLRAHSVCIVRTL</sequence>
<evidence type="ECO:0000256" key="3">
    <source>
        <dbReference type="ARBA" id="ARBA00011738"/>
    </source>
</evidence>
<evidence type="ECO:0000256" key="8">
    <source>
        <dbReference type="ARBA" id="ARBA00022840"/>
    </source>
</evidence>
<dbReference type="InterPro" id="IPR006195">
    <property type="entry name" value="aa-tRNA-synth_II"/>
</dbReference>
<dbReference type="Gene3D" id="3.30.930.10">
    <property type="entry name" value="Bira Bifunctional Protein, Domain 2"/>
    <property type="match status" value="1"/>
</dbReference>
<dbReference type="EC" id="6.1.1.14" evidence="4"/>
<dbReference type="FunFam" id="3.30.40.230:FF:000001">
    <property type="entry name" value="Glycine--tRNA ligase"/>
    <property type="match status" value="1"/>
</dbReference>
<evidence type="ECO:0000256" key="6">
    <source>
        <dbReference type="ARBA" id="ARBA00022598"/>
    </source>
</evidence>
<evidence type="ECO:0000313" key="14">
    <source>
        <dbReference type="EMBL" id="ONM17878.1"/>
    </source>
</evidence>
<protein>
    <recommendedName>
        <fullName evidence="4">glycine--tRNA ligase</fullName>
        <ecNumber evidence="4">6.1.1.14</ecNumber>
    </recommendedName>
    <alternativeName>
        <fullName evidence="11">Diadenosine tetraphosphate synthetase</fullName>
    </alternativeName>
</protein>